<dbReference type="PANTHER" id="PTHR43630">
    <property type="entry name" value="POLY-BETA-1,6-N-ACETYL-D-GLUCOSAMINE SYNTHASE"/>
    <property type="match status" value="1"/>
</dbReference>
<dbReference type="CDD" id="cd02511">
    <property type="entry name" value="Beta4Glucosyltransferase"/>
    <property type="match status" value="1"/>
</dbReference>
<protein>
    <recommendedName>
        <fullName evidence="2">Glycosyltransferase 2-like domain-containing protein</fullName>
    </recommendedName>
</protein>
<name>A0A1F7IHF3_9BACT</name>
<proteinExistence type="predicted"/>
<evidence type="ECO:0000256" key="1">
    <source>
        <dbReference type="SAM" id="MobiDB-lite"/>
    </source>
</evidence>
<evidence type="ECO:0000259" key="2">
    <source>
        <dbReference type="Pfam" id="PF00535"/>
    </source>
</evidence>
<dbReference type="InterPro" id="IPR029044">
    <property type="entry name" value="Nucleotide-diphossugar_trans"/>
</dbReference>
<feature type="domain" description="Glycosyltransferase 2-like" evidence="2">
    <location>
        <begin position="4"/>
        <end position="101"/>
    </location>
</feature>
<dbReference type="AlphaFoldDB" id="A0A1F7IHF3"/>
<dbReference type="PANTHER" id="PTHR43630:SF2">
    <property type="entry name" value="GLYCOSYLTRANSFERASE"/>
    <property type="match status" value="1"/>
</dbReference>
<evidence type="ECO:0000313" key="4">
    <source>
        <dbReference type="Proteomes" id="UP000179270"/>
    </source>
</evidence>
<dbReference type="STRING" id="1802055.A3A74_01060"/>
<comment type="caution">
    <text evidence="3">The sequence shown here is derived from an EMBL/GenBank/DDBJ whole genome shotgun (WGS) entry which is preliminary data.</text>
</comment>
<dbReference type="Proteomes" id="UP000179270">
    <property type="component" value="Unassembled WGS sequence"/>
</dbReference>
<dbReference type="Gene3D" id="3.90.550.10">
    <property type="entry name" value="Spore Coat Polysaccharide Biosynthesis Protein SpsA, Chain A"/>
    <property type="match status" value="1"/>
</dbReference>
<evidence type="ECO:0000313" key="3">
    <source>
        <dbReference type="EMBL" id="OGK42787.1"/>
    </source>
</evidence>
<organism evidence="3 4">
    <name type="scientific">Candidatus Roizmanbacteria bacterium RIFCSPLOWO2_01_FULL_35_13</name>
    <dbReference type="NCBI Taxonomy" id="1802055"/>
    <lineage>
        <taxon>Bacteria</taxon>
        <taxon>Candidatus Roizmaniibacteriota</taxon>
    </lineage>
</organism>
<dbReference type="Pfam" id="PF00535">
    <property type="entry name" value="Glycos_transf_2"/>
    <property type="match status" value="1"/>
</dbReference>
<dbReference type="SUPFAM" id="SSF53448">
    <property type="entry name" value="Nucleotide-diphospho-sugar transferases"/>
    <property type="match status" value="1"/>
</dbReference>
<dbReference type="EMBL" id="MGAF01000004">
    <property type="protein sequence ID" value="OGK42787.1"/>
    <property type="molecule type" value="Genomic_DNA"/>
</dbReference>
<sequence length="298" mass="34962">MKITVVILTKNEEKNIERAIKSVQFCNEIIIIDDYSSDKTLDIVYKVLKVHKVFQRKLNNDFAGQRNFGMTKAKNEWVFFLDADEEVSDELQNEIKSIHRNFQFPISPSTSSGSRVKSRDNFQSNPESKILNSKDTEVAAFYIKRRDFFWGEELKYGETMKLRNQGIIRLFNKGSGRWEGKVHEVYKLKSQISNVKTFHNYLNHFPHQTVKEFLEEVNFYSSLRAKELLVQGKSSNIFEIIFYPLGKFLLTYFVKLGFLDGVQGFVYAFFMSFHSFLVRTKHYQYSKLNNLGSHSGER</sequence>
<feature type="region of interest" description="Disordered" evidence="1">
    <location>
        <begin position="106"/>
        <end position="128"/>
    </location>
</feature>
<reference evidence="3 4" key="1">
    <citation type="journal article" date="2016" name="Nat. Commun.">
        <title>Thousands of microbial genomes shed light on interconnected biogeochemical processes in an aquifer system.</title>
        <authorList>
            <person name="Anantharaman K."/>
            <person name="Brown C.T."/>
            <person name="Hug L.A."/>
            <person name="Sharon I."/>
            <person name="Castelle C.J."/>
            <person name="Probst A.J."/>
            <person name="Thomas B.C."/>
            <person name="Singh A."/>
            <person name="Wilkins M.J."/>
            <person name="Karaoz U."/>
            <person name="Brodie E.L."/>
            <person name="Williams K.H."/>
            <person name="Hubbard S.S."/>
            <person name="Banfield J.F."/>
        </authorList>
    </citation>
    <scope>NUCLEOTIDE SEQUENCE [LARGE SCALE GENOMIC DNA]</scope>
</reference>
<dbReference type="InterPro" id="IPR001173">
    <property type="entry name" value="Glyco_trans_2-like"/>
</dbReference>
<gene>
    <name evidence="3" type="ORF">A3A74_01060</name>
</gene>
<accession>A0A1F7IHF3</accession>